<feature type="transmembrane region" description="Helical" evidence="17">
    <location>
        <begin position="477"/>
        <end position="496"/>
    </location>
</feature>
<keyword evidence="8 15" id="KW-0479">Metal-binding</keyword>
<organism evidence="21 22">
    <name type="scientific">Stachybotrys chartarum (strain CBS 109288 / IBT 7711)</name>
    <name type="common">Toxic black mold</name>
    <name type="synonym">Stilbospora chartarum</name>
    <dbReference type="NCBI Taxonomy" id="1280523"/>
    <lineage>
        <taxon>Eukaryota</taxon>
        <taxon>Fungi</taxon>
        <taxon>Dikarya</taxon>
        <taxon>Ascomycota</taxon>
        <taxon>Pezizomycotina</taxon>
        <taxon>Sordariomycetes</taxon>
        <taxon>Hypocreomycetidae</taxon>
        <taxon>Hypocreales</taxon>
        <taxon>Stachybotryaceae</taxon>
        <taxon>Stachybotrys</taxon>
    </lineage>
</organism>
<name>A0A084AHV6_STACB</name>
<evidence type="ECO:0000256" key="16">
    <source>
        <dbReference type="SAM" id="MobiDB-lite"/>
    </source>
</evidence>
<comment type="subcellular location">
    <subcellularLocation>
        <location evidence="3">Vacuole membrane</location>
        <topology evidence="3">Multi-pass membrane protein</topology>
    </subcellularLocation>
</comment>
<evidence type="ECO:0000256" key="15">
    <source>
        <dbReference type="RuleBase" id="RU361240"/>
    </source>
</evidence>
<dbReference type="GO" id="GO:0008235">
    <property type="term" value="F:metalloexopeptidase activity"/>
    <property type="evidence" value="ECO:0007669"/>
    <property type="project" value="InterPro"/>
</dbReference>
<feature type="transmembrane region" description="Helical" evidence="17">
    <location>
        <begin position="777"/>
        <end position="798"/>
    </location>
</feature>
<evidence type="ECO:0000256" key="2">
    <source>
        <dbReference type="ARBA" id="ARBA00003273"/>
    </source>
</evidence>
<feature type="domain" description="Peptidase M28" evidence="18">
    <location>
        <begin position="192"/>
        <end position="369"/>
    </location>
</feature>
<keyword evidence="7 17" id="KW-0812">Transmembrane</keyword>
<dbReference type="InterPro" id="IPR048024">
    <property type="entry name" value="Fxna-like_M28_dom"/>
</dbReference>
<dbReference type="GO" id="GO:0005774">
    <property type="term" value="C:vacuolar membrane"/>
    <property type="evidence" value="ECO:0007669"/>
    <property type="project" value="UniProtKB-SubCell"/>
</dbReference>
<sequence>MTSLNPFAFRASPVTFWTTAVYLALFITLVYIHETVPPAPSDAGNSHGVNLTEAWLDLQNITSAFHPYNSHANDVVRDYYLTRSQAILRRNGIPFTVQDLSSDAQLELSSIESATNGSDQATRPRGVTVFNDNISNGTWMYNPLKVATSNISPAPARGQYFEGNNLYLYIHGKDDPQGDWWTSQSPYKKARSKGAVLVNCHIDSVSTGYGATDDGMSCVSLLQLLNHFTTEDRQPKHGIVLLFNNAEEDGLFGARAFGYSPLLQFIHTFVNLEGAGAGGRALLFRTTDLEAAQAYSGTPHPFGTVAAANAYKLGLIKSGTDYEVFYDIYGQRGLDIAFYAPRARYHTEEDDTRHASTRSIWHMLSAALASTKRLSDATGTVFSGDRSDRNQDLVQNGRTTEGVWFDVLGSAWAAFPLRGLFAWSLCLLVAAPMVLLVVTFLLVRKDKYYFFARDIGIHSDVNDDPVRIGGWRGFSRFPLSVIFAGALTVGSAFLVAKINPLIVYSSSYVIWAMYISLFYFALWLIMRGASFVRPSALQRGFVNMWLFALGWGLQVFAAVLEDRMHIGALYWAALFQSAIFLSMLISLLELFGLPSKRNFANMLHDSHQARDRAGISGDNTGTDGCNDNEDQDDGNIDGHGDGANSGLATPTERTPLRAGEQGYGANEQTTFASTYRRTAANLASAAPEDVPGNFPPDAHEQTWSGRLPSWPWIIQFLLLAPVPVFILGNLGLVTSSALSMTGSDGSSFLTPLLAPAVMTIILLLPLTPFIHRVTHHVPVFLFVVFVVTLIYNLVAFPFSNSHRFKFNFQQVVDLDEGTNVVTLSGIEKHVRDIISAIPSAAGQDIKCTPTQGRTLMDCSYDASTLPPHLVKNKTVQDLINVTTSTTGDGKTAEILVDALDTRLCYLDISQPIFGFSVEGGGPMDPRFGAFPQEGLHHIDLWRRSWEGAWNVTLQLTDKSSSSALVEARPEESFSTDELKARAEGKSSLDARADPLRVKVRCAWSDANRPKTIPALTELKKYMPTWAVVTKKAPGLVEVHKTYTV</sequence>
<dbReference type="PANTHER" id="PTHR12147">
    <property type="entry name" value="METALLOPEPTIDASE M28 FAMILY MEMBER"/>
    <property type="match status" value="1"/>
</dbReference>
<keyword evidence="12" id="KW-0482">Metalloprotease</keyword>
<dbReference type="GO" id="GO:0046872">
    <property type="term" value="F:metal ion binding"/>
    <property type="evidence" value="ECO:0007669"/>
    <property type="project" value="UniProtKB-KW"/>
</dbReference>
<feature type="domain" description="Vacuolar membrane protease C-terminal" evidence="19">
    <location>
        <begin position="805"/>
        <end position="1038"/>
    </location>
</feature>
<feature type="region of interest" description="Disordered" evidence="16">
    <location>
        <begin position="610"/>
        <end position="663"/>
    </location>
</feature>
<evidence type="ECO:0000256" key="4">
    <source>
        <dbReference type="ARBA" id="ARBA00010918"/>
    </source>
</evidence>
<gene>
    <name evidence="21" type="ORF">S7711_03879</name>
</gene>
<dbReference type="InterPro" id="IPR053975">
    <property type="entry name" value="PFF1_C"/>
</dbReference>
<evidence type="ECO:0000256" key="3">
    <source>
        <dbReference type="ARBA" id="ARBA00004128"/>
    </source>
</evidence>
<evidence type="ECO:0000256" key="10">
    <source>
        <dbReference type="ARBA" id="ARBA00022833"/>
    </source>
</evidence>
<dbReference type="HOGENOM" id="CLU_006412_1_0_1"/>
<comment type="function">
    <text evidence="2">May be involved in vacuolar sorting and osmoregulation.</text>
</comment>
<dbReference type="EC" id="3.4.-.-" evidence="15"/>
<evidence type="ECO:0000256" key="14">
    <source>
        <dbReference type="ARBA" id="ARBA00023180"/>
    </source>
</evidence>
<dbReference type="InterPro" id="IPR053976">
    <property type="entry name" value="PFF1_TM"/>
</dbReference>
<evidence type="ECO:0000256" key="17">
    <source>
        <dbReference type="SAM" id="Phobius"/>
    </source>
</evidence>
<comment type="cofactor">
    <cofactor evidence="1">
        <name>Zn(2+)</name>
        <dbReference type="ChEBI" id="CHEBI:29105"/>
    </cofactor>
</comment>
<keyword evidence="11 17" id="KW-1133">Transmembrane helix</keyword>
<dbReference type="InterPro" id="IPR045175">
    <property type="entry name" value="M28_fam"/>
</dbReference>
<evidence type="ECO:0000256" key="8">
    <source>
        <dbReference type="ARBA" id="ARBA00022723"/>
    </source>
</evidence>
<keyword evidence="5" id="KW-0926">Vacuole</keyword>
<evidence type="ECO:0000259" key="20">
    <source>
        <dbReference type="Pfam" id="PF22251"/>
    </source>
</evidence>
<feature type="transmembrane region" description="Helical" evidence="17">
    <location>
        <begin position="752"/>
        <end position="770"/>
    </location>
</feature>
<comment type="similarity">
    <text evidence="4 15">Belongs to the peptidase M28 family.</text>
</comment>
<keyword evidence="6 15" id="KW-0645">Protease</keyword>
<dbReference type="FunFam" id="3.40.630.10:FF:000057">
    <property type="entry name" value="Vacuolar membrane protease"/>
    <property type="match status" value="1"/>
</dbReference>
<evidence type="ECO:0000256" key="5">
    <source>
        <dbReference type="ARBA" id="ARBA00022554"/>
    </source>
</evidence>
<evidence type="ECO:0000256" key="1">
    <source>
        <dbReference type="ARBA" id="ARBA00001947"/>
    </source>
</evidence>
<dbReference type="Proteomes" id="UP000028045">
    <property type="component" value="Unassembled WGS sequence"/>
</dbReference>
<feature type="transmembrane region" description="Helical" evidence="17">
    <location>
        <begin position="508"/>
        <end position="529"/>
    </location>
</feature>
<feature type="transmembrane region" description="Helical" evidence="17">
    <location>
        <begin position="566"/>
        <end position="588"/>
    </location>
</feature>
<reference evidence="21 22" key="1">
    <citation type="journal article" date="2014" name="BMC Genomics">
        <title>Comparative genome sequencing reveals chemotype-specific gene clusters in the toxigenic black mold Stachybotrys.</title>
        <authorList>
            <person name="Semeiks J."/>
            <person name="Borek D."/>
            <person name="Otwinowski Z."/>
            <person name="Grishin N.V."/>
        </authorList>
    </citation>
    <scope>NUCLEOTIDE SEQUENCE [LARGE SCALE GENOMIC DNA]</scope>
    <source>
        <strain evidence="22">CBS 109288 / IBT 7711</strain>
    </source>
</reference>
<dbReference type="EMBL" id="KL648721">
    <property type="protein sequence ID" value="KEY64885.1"/>
    <property type="molecule type" value="Genomic_DNA"/>
</dbReference>
<dbReference type="Pfam" id="PF22250">
    <property type="entry name" value="PFF1_C"/>
    <property type="match status" value="1"/>
</dbReference>
<evidence type="ECO:0000256" key="11">
    <source>
        <dbReference type="ARBA" id="ARBA00022989"/>
    </source>
</evidence>
<evidence type="ECO:0000313" key="21">
    <source>
        <dbReference type="EMBL" id="KEY64885.1"/>
    </source>
</evidence>
<evidence type="ECO:0000256" key="12">
    <source>
        <dbReference type="ARBA" id="ARBA00023049"/>
    </source>
</evidence>
<keyword evidence="14" id="KW-0325">Glycoprotein</keyword>
<evidence type="ECO:0000313" key="22">
    <source>
        <dbReference type="Proteomes" id="UP000028045"/>
    </source>
</evidence>
<dbReference type="CDD" id="cd03875">
    <property type="entry name" value="M28_Fxna_like"/>
    <property type="match status" value="1"/>
</dbReference>
<dbReference type="SUPFAM" id="SSF53187">
    <property type="entry name" value="Zn-dependent exopeptidases"/>
    <property type="match status" value="1"/>
</dbReference>
<evidence type="ECO:0000256" key="7">
    <source>
        <dbReference type="ARBA" id="ARBA00022692"/>
    </source>
</evidence>
<evidence type="ECO:0000256" key="6">
    <source>
        <dbReference type="ARBA" id="ARBA00022670"/>
    </source>
</evidence>
<keyword evidence="10 15" id="KW-0862">Zinc</keyword>
<feature type="domain" description="Vacuolar membrane protease transmembrane" evidence="20">
    <location>
        <begin position="476"/>
        <end position="777"/>
    </location>
</feature>
<keyword evidence="13 17" id="KW-0472">Membrane</keyword>
<dbReference type="PANTHER" id="PTHR12147:SF58">
    <property type="entry name" value="VACUOLAR MEMBRANE PROTEASE"/>
    <property type="match status" value="1"/>
</dbReference>
<dbReference type="Gene3D" id="3.40.630.10">
    <property type="entry name" value="Zn peptidases"/>
    <property type="match status" value="1"/>
</dbReference>
<dbReference type="InterPro" id="IPR007484">
    <property type="entry name" value="Peptidase_M28"/>
</dbReference>
<dbReference type="Pfam" id="PF04389">
    <property type="entry name" value="Peptidase_M28"/>
    <property type="match status" value="1"/>
</dbReference>
<accession>A0A084AHV6</accession>
<evidence type="ECO:0000256" key="13">
    <source>
        <dbReference type="ARBA" id="ARBA00023136"/>
    </source>
</evidence>
<evidence type="ECO:0000259" key="19">
    <source>
        <dbReference type="Pfam" id="PF22250"/>
    </source>
</evidence>
<keyword evidence="9 15" id="KW-0378">Hydrolase</keyword>
<evidence type="ECO:0000259" key="18">
    <source>
        <dbReference type="Pfam" id="PF04389"/>
    </source>
</evidence>
<proteinExistence type="inferred from homology"/>
<feature type="compositionally biased region" description="Acidic residues" evidence="16">
    <location>
        <begin position="626"/>
        <end position="635"/>
    </location>
</feature>
<keyword evidence="22" id="KW-1185">Reference proteome</keyword>
<dbReference type="OrthoDB" id="76293at2759"/>
<feature type="transmembrane region" description="Helical" evidence="17">
    <location>
        <begin position="712"/>
        <end position="732"/>
    </location>
</feature>
<dbReference type="GO" id="GO:0006508">
    <property type="term" value="P:proteolysis"/>
    <property type="evidence" value="ECO:0007669"/>
    <property type="project" value="UniProtKB-KW"/>
</dbReference>
<feature type="transmembrane region" description="Helical" evidence="17">
    <location>
        <begin position="7"/>
        <end position="32"/>
    </location>
</feature>
<evidence type="ECO:0000256" key="9">
    <source>
        <dbReference type="ARBA" id="ARBA00022801"/>
    </source>
</evidence>
<feature type="transmembrane region" description="Helical" evidence="17">
    <location>
        <begin position="541"/>
        <end position="560"/>
    </location>
</feature>
<dbReference type="AlphaFoldDB" id="A0A084AHV6"/>
<feature type="transmembrane region" description="Helical" evidence="17">
    <location>
        <begin position="420"/>
        <end position="443"/>
    </location>
</feature>
<protein>
    <recommendedName>
        <fullName evidence="15">Peptide hydrolase</fullName>
        <ecNumber evidence="15">3.4.-.-</ecNumber>
    </recommendedName>
</protein>
<dbReference type="Pfam" id="PF22251">
    <property type="entry name" value="PFF1_TM"/>
    <property type="match status" value="1"/>
</dbReference>